<evidence type="ECO:0000256" key="2">
    <source>
        <dbReference type="ARBA" id="ARBA00022692"/>
    </source>
</evidence>
<evidence type="ECO:0000313" key="6">
    <source>
        <dbReference type="EMBL" id="CAK8684021.1"/>
    </source>
</evidence>
<feature type="transmembrane region" description="Helical" evidence="5">
    <location>
        <begin position="384"/>
        <end position="407"/>
    </location>
</feature>
<evidence type="ECO:0000256" key="5">
    <source>
        <dbReference type="SAM" id="Phobius"/>
    </source>
</evidence>
<comment type="caution">
    <text evidence="6">The sequence shown here is derived from an EMBL/GenBank/DDBJ whole genome shotgun (WGS) entry which is preliminary data.</text>
</comment>
<protein>
    <submittedName>
        <fullName evidence="6">Uncharacterized protein</fullName>
    </submittedName>
</protein>
<dbReference type="EMBL" id="CAWYQH010000097">
    <property type="protein sequence ID" value="CAK8684021.1"/>
    <property type="molecule type" value="Genomic_DNA"/>
</dbReference>
<gene>
    <name evidence="6" type="ORF">CVLEPA_LOCUS15025</name>
</gene>
<dbReference type="InterPro" id="IPR050579">
    <property type="entry name" value="PMP-22/EMP/MP20-like"/>
</dbReference>
<keyword evidence="7" id="KW-1185">Reference proteome</keyword>
<feature type="transmembrane region" description="Helical" evidence="5">
    <location>
        <begin position="128"/>
        <end position="146"/>
    </location>
</feature>
<feature type="transmembrane region" description="Helical" evidence="5">
    <location>
        <begin position="7"/>
        <end position="30"/>
    </location>
</feature>
<sequence>MYNTLRAASIVSSVLALVFVIVCLATSDWIKFCVDFSSSGMSASEIFGKMAKPIDTCLHTGLFKGHTMQDDFIQTLLLFNEKIADATAAFLAISALLLLLSITCNITSAVHKASNNVKSAPWQKYSSWLAMITGILLVIASLMFTIENSRVQQQLTLPFGSQQSGFIGDSNISLASNSTFDLNNFTLPSGDKLPDLNEILSNTIGSENSTFDVKGHDTFSLQNILKRNLTLKDQVQGFFDDDSQTEKDKPLSSLLDAQSTQTSVIDDLDSFKKPLAGNLGQNRILYNTDSSSTEDLSSLRTALLPTISPEVGTAIGLLSDLGNLLPEKKEDKNDIEYNLSLDDLQNLLQQLDNGFDVDSAPLNPGKFRNTRSLRYPIPKRAFGYSFYLCWCATVLSILVAILDFSLLRLAKRKAQKNNDVNMA</sequence>
<proteinExistence type="predicted"/>
<keyword evidence="2 5" id="KW-0812">Transmembrane</keyword>
<organism evidence="6 7">
    <name type="scientific">Clavelina lepadiformis</name>
    <name type="common">Light-bulb sea squirt</name>
    <name type="synonym">Ascidia lepadiformis</name>
    <dbReference type="NCBI Taxonomy" id="159417"/>
    <lineage>
        <taxon>Eukaryota</taxon>
        <taxon>Metazoa</taxon>
        <taxon>Chordata</taxon>
        <taxon>Tunicata</taxon>
        <taxon>Ascidiacea</taxon>
        <taxon>Aplousobranchia</taxon>
        <taxon>Clavelinidae</taxon>
        <taxon>Clavelina</taxon>
    </lineage>
</organism>
<evidence type="ECO:0000256" key="1">
    <source>
        <dbReference type="ARBA" id="ARBA00004141"/>
    </source>
</evidence>
<evidence type="ECO:0000256" key="4">
    <source>
        <dbReference type="ARBA" id="ARBA00023136"/>
    </source>
</evidence>
<name>A0ABP0FWN8_CLALP</name>
<accession>A0ABP0FWN8</accession>
<dbReference type="PANTHER" id="PTHR10671:SF108">
    <property type="entry name" value="CLAUDIN FAMILY PROTEIN-RELATED"/>
    <property type="match status" value="1"/>
</dbReference>
<keyword evidence="4 5" id="KW-0472">Membrane</keyword>
<keyword evidence="3 5" id="KW-1133">Transmembrane helix</keyword>
<feature type="transmembrane region" description="Helical" evidence="5">
    <location>
        <begin position="86"/>
        <end position="107"/>
    </location>
</feature>
<comment type="subcellular location">
    <subcellularLocation>
        <location evidence="1">Membrane</location>
        <topology evidence="1">Multi-pass membrane protein</topology>
    </subcellularLocation>
</comment>
<evidence type="ECO:0000256" key="3">
    <source>
        <dbReference type="ARBA" id="ARBA00022989"/>
    </source>
</evidence>
<evidence type="ECO:0000313" key="7">
    <source>
        <dbReference type="Proteomes" id="UP001642483"/>
    </source>
</evidence>
<dbReference type="Proteomes" id="UP001642483">
    <property type="component" value="Unassembled WGS sequence"/>
</dbReference>
<reference evidence="6 7" key="1">
    <citation type="submission" date="2024-02" db="EMBL/GenBank/DDBJ databases">
        <authorList>
            <person name="Daric V."/>
            <person name="Darras S."/>
        </authorList>
    </citation>
    <scope>NUCLEOTIDE SEQUENCE [LARGE SCALE GENOMIC DNA]</scope>
</reference>
<dbReference type="PANTHER" id="PTHR10671">
    <property type="entry name" value="EPITHELIAL MEMBRANE PROTEIN-RELATED"/>
    <property type="match status" value="1"/>
</dbReference>